<name>A0A2S6HJG6_9FIRM</name>
<accession>A0A2S6HJG6</accession>
<gene>
    <name evidence="1" type="ORF">BXY41_11670</name>
</gene>
<organism evidence="1 2">
    <name type="scientific">Lacrimispora xylanisolvens</name>
    <dbReference type="NCBI Taxonomy" id="384636"/>
    <lineage>
        <taxon>Bacteria</taxon>
        <taxon>Bacillati</taxon>
        <taxon>Bacillota</taxon>
        <taxon>Clostridia</taxon>
        <taxon>Lachnospirales</taxon>
        <taxon>Lachnospiraceae</taxon>
        <taxon>Lacrimispora</taxon>
    </lineage>
</organism>
<keyword evidence="2" id="KW-1185">Reference proteome</keyword>
<dbReference type="Proteomes" id="UP000237749">
    <property type="component" value="Unassembled WGS sequence"/>
</dbReference>
<comment type="caution">
    <text evidence="1">The sequence shown here is derived from an EMBL/GenBank/DDBJ whole genome shotgun (WGS) entry which is preliminary data.</text>
</comment>
<reference evidence="1 2" key="1">
    <citation type="submission" date="2018-02" db="EMBL/GenBank/DDBJ databases">
        <title>Genomic Encyclopedia of Archaeal and Bacterial Type Strains, Phase II (KMG-II): from individual species to whole genera.</title>
        <authorList>
            <person name="Goeker M."/>
        </authorList>
    </citation>
    <scope>NUCLEOTIDE SEQUENCE [LARGE SCALE GENOMIC DNA]</scope>
    <source>
        <strain evidence="1 2">DSM 3808</strain>
    </source>
</reference>
<dbReference type="EMBL" id="PTJA01000016">
    <property type="protein sequence ID" value="PPK77531.1"/>
    <property type="molecule type" value="Genomic_DNA"/>
</dbReference>
<dbReference type="RefSeq" id="WP_104439298.1">
    <property type="nucleotide sequence ID" value="NZ_PTJA01000016.1"/>
</dbReference>
<sequence>MKEYRVDFINQEKGKRNHRDYATLKNAAKFANSLGCDNYAIKKYSYKTSCFEYMDEEEVRDVMKIVDQG</sequence>
<protein>
    <submittedName>
        <fullName evidence="1">Uncharacterized protein</fullName>
    </submittedName>
</protein>
<evidence type="ECO:0000313" key="1">
    <source>
        <dbReference type="EMBL" id="PPK77531.1"/>
    </source>
</evidence>
<proteinExistence type="predicted"/>
<evidence type="ECO:0000313" key="2">
    <source>
        <dbReference type="Proteomes" id="UP000237749"/>
    </source>
</evidence>
<dbReference type="AlphaFoldDB" id="A0A2S6HJG6"/>